<reference evidence="4" key="1">
    <citation type="journal article" date="2019" name="Int. J. Syst. Evol. Microbiol.">
        <title>The Global Catalogue of Microorganisms (GCM) 10K type strain sequencing project: providing services to taxonomists for standard genome sequencing and annotation.</title>
        <authorList>
            <consortium name="The Broad Institute Genomics Platform"/>
            <consortium name="The Broad Institute Genome Sequencing Center for Infectious Disease"/>
            <person name="Wu L."/>
            <person name="Ma J."/>
        </authorList>
    </citation>
    <scope>NUCLEOTIDE SEQUENCE [LARGE SCALE GENOMIC DNA]</scope>
    <source>
        <strain evidence="4">CGMCC 4.1469</strain>
    </source>
</reference>
<name>A0ABW0KRD9_9BACT</name>
<sequence>MSLPNQFSPGSAAAFLAAAILLCAGCTTSLNTAATPGKAQPESKDISLVKSPTDLSFLLSMSFVEAKSISTQQLEMPPYIKIAADSIQVFKYSPDGKPVKVRARGKVFLEMDFNEPAKALCQEAFITGDEVILRGSPILQRGGSMVEGLDESTIFYLFGTSLRVIGLHKVNNQTEIASLMPTLGTWAAGPNPLLPPLTESSVPSSIRDSMQRAAEAEMLHQKTRELYGPAQNAPPAPAQPEKDTEKPKSPPPPSATKKPVVEIRRAVPSKPTSSNRFRTDKSRA</sequence>
<gene>
    <name evidence="3" type="ORF">ACFQDI_13850</name>
</gene>
<evidence type="ECO:0000256" key="2">
    <source>
        <dbReference type="SAM" id="SignalP"/>
    </source>
</evidence>
<protein>
    <submittedName>
        <fullName evidence="3">Uncharacterized protein</fullName>
    </submittedName>
</protein>
<keyword evidence="2" id="KW-0732">Signal</keyword>
<accession>A0ABW0KRD9</accession>
<proteinExistence type="predicted"/>
<dbReference type="EMBL" id="JBHSMQ010000004">
    <property type="protein sequence ID" value="MFC5455944.1"/>
    <property type="molecule type" value="Genomic_DNA"/>
</dbReference>
<comment type="caution">
    <text evidence="3">The sequence shown here is derived from an EMBL/GenBank/DDBJ whole genome shotgun (WGS) entry which is preliminary data.</text>
</comment>
<dbReference type="Proteomes" id="UP001596052">
    <property type="component" value="Unassembled WGS sequence"/>
</dbReference>
<evidence type="ECO:0000256" key="1">
    <source>
        <dbReference type="SAM" id="MobiDB-lite"/>
    </source>
</evidence>
<feature type="chain" id="PRO_5045181282" evidence="2">
    <location>
        <begin position="34"/>
        <end position="284"/>
    </location>
</feature>
<evidence type="ECO:0000313" key="4">
    <source>
        <dbReference type="Proteomes" id="UP001596052"/>
    </source>
</evidence>
<dbReference type="RefSeq" id="WP_377167602.1">
    <property type="nucleotide sequence ID" value="NZ_JBHSMQ010000004.1"/>
</dbReference>
<organism evidence="3 4">
    <name type="scientific">Prosthecobacter fluviatilis</name>
    <dbReference type="NCBI Taxonomy" id="445931"/>
    <lineage>
        <taxon>Bacteria</taxon>
        <taxon>Pseudomonadati</taxon>
        <taxon>Verrucomicrobiota</taxon>
        <taxon>Verrucomicrobiia</taxon>
        <taxon>Verrucomicrobiales</taxon>
        <taxon>Verrucomicrobiaceae</taxon>
        <taxon>Prosthecobacter</taxon>
    </lineage>
</organism>
<keyword evidence="4" id="KW-1185">Reference proteome</keyword>
<evidence type="ECO:0000313" key="3">
    <source>
        <dbReference type="EMBL" id="MFC5455944.1"/>
    </source>
</evidence>
<feature type="signal peptide" evidence="2">
    <location>
        <begin position="1"/>
        <end position="33"/>
    </location>
</feature>
<feature type="region of interest" description="Disordered" evidence="1">
    <location>
        <begin position="225"/>
        <end position="284"/>
    </location>
</feature>